<protein>
    <submittedName>
        <fullName evidence="3">VOC family protein</fullName>
    </submittedName>
</protein>
<reference evidence="3 4" key="1">
    <citation type="submission" date="2020-06" db="EMBL/GenBank/DDBJ databases">
        <title>Pseudomonas eucalypticola sp. nov., an endophyte of Eucalyptus dunnii leaves with biocontrol ability of eucalyptus leaf blight.</title>
        <authorList>
            <person name="Liu Y."/>
            <person name="Song Z."/>
            <person name="Zeng H."/>
            <person name="Lu M."/>
            <person name="Wang X."/>
            <person name="Lian X."/>
            <person name="Zhang Q."/>
        </authorList>
    </citation>
    <scope>NUCLEOTIDE SEQUENCE [LARGE SCALE GENOMIC DNA]</scope>
    <source>
        <strain evidence="3 4">NP-1</strain>
    </source>
</reference>
<dbReference type="PANTHER" id="PTHR43048">
    <property type="entry name" value="METHYLMALONYL-COA EPIMERASE"/>
    <property type="match status" value="1"/>
</dbReference>
<organism evidence="3 4">
    <name type="scientific">Pseudomonas eucalypticola</name>
    <dbReference type="NCBI Taxonomy" id="2599595"/>
    <lineage>
        <taxon>Bacteria</taxon>
        <taxon>Pseudomonadati</taxon>
        <taxon>Pseudomonadota</taxon>
        <taxon>Gammaproteobacteria</taxon>
        <taxon>Pseudomonadales</taxon>
        <taxon>Pseudomonadaceae</taxon>
        <taxon>Pseudomonas</taxon>
    </lineage>
</organism>
<feature type="domain" description="VOC" evidence="2">
    <location>
        <begin position="5"/>
        <end position="132"/>
    </location>
</feature>
<accession>A0A7D5H6N3</accession>
<dbReference type="GO" id="GO:0046872">
    <property type="term" value="F:metal ion binding"/>
    <property type="evidence" value="ECO:0007669"/>
    <property type="project" value="UniProtKB-KW"/>
</dbReference>
<dbReference type="RefSeq" id="WP_176570616.1">
    <property type="nucleotide sequence ID" value="NZ_CP056030.1"/>
</dbReference>
<dbReference type="EMBL" id="CP056030">
    <property type="protein sequence ID" value="QKZ04464.1"/>
    <property type="molecule type" value="Genomic_DNA"/>
</dbReference>
<evidence type="ECO:0000256" key="1">
    <source>
        <dbReference type="ARBA" id="ARBA00022723"/>
    </source>
</evidence>
<name>A0A7D5H6N3_9PSED</name>
<dbReference type="GO" id="GO:0004493">
    <property type="term" value="F:methylmalonyl-CoA epimerase activity"/>
    <property type="evidence" value="ECO:0007669"/>
    <property type="project" value="TreeGrafter"/>
</dbReference>
<dbReference type="GO" id="GO:0046491">
    <property type="term" value="P:L-methylmalonyl-CoA metabolic process"/>
    <property type="evidence" value="ECO:0007669"/>
    <property type="project" value="TreeGrafter"/>
</dbReference>
<dbReference type="InterPro" id="IPR037523">
    <property type="entry name" value="VOC_core"/>
</dbReference>
<sequence>MFVIKPHHGGISVPSLDESIDWYRHMLGFELESLAFIEQIPAHIAFIRSGDYRLELFQLAQAKPLPAERREPHLDLQTHGHKHLCFAVQDAPAAFAALRAKGADIVFENVIDGTPMGFLRDNSGNLLELIQYPALWADQGAPL</sequence>
<dbReference type="PROSITE" id="PS51819">
    <property type="entry name" value="VOC"/>
    <property type="match status" value="1"/>
</dbReference>
<dbReference type="Gene3D" id="3.10.180.10">
    <property type="entry name" value="2,3-Dihydroxybiphenyl 1,2-Dioxygenase, domain 1"/>
    <property type="match status" value="1"/>
</dbReference>
<proteinExistence type="predicted"/>
<keyword evidence="1" id="KW-0479">Metal-binding</keyword>
<evidence type="ECO:0000259" key="2">
    <source>
        <dbReference type="PROSITE" id="PS51819"/>
    </source>
</evidence>
<dbReference type="InterPro" id="IPR029068">
    <property type="entry name" value="Glyas_Bleomycin-R_OHBP_Dase"/>
</dbReference>
<dbReference type="InterPro" id="IPR004360">
    <property type="entry name" value="Glyas_Fos-R_dOase_dom"/>
</dbReference>
<gene>
    <name evidence="3" type="ORF">HWQ56_11990</name>
</gene>
<dbReference type="Pfam" id="PF00903">
    <property type="entry name" value="Glyoxalase"/>
    <property type="match status" value="1"/>
</dbReference>
<dbReference type="KEGG" id="pez:HWQ56_11990"/>
<dbReference type="InterPro" id="IPR051785">
    <property type="entry name" value="MMCE/EMCE_epimerase"/>
</dbReference>
<evidence type="ECO:0000313" key="3">
    <source>
        <dbReference type="EMBL" id="QKZ04464.1"/>
    </source>
</evidence>
<dbReference type="AlphaFoldDB" id="A0A7D5H6N3"/>
<keyword evidence="4" id="KW-1185">Reference proteome</keyword>
<evidence type="ECO:0000313" key="4">
    <source>
        <dbReference type="Proteomes" id="UP000509568"/>
    </source>
</evidence>
<dbReference type="PANTHER" id="PTHR43048:SF3">
    <property type="entry name" value="METHYLMALONYL-COA EPIMERASE, MITOCHONDRIAL"/>
    <property type="match status" value="1"/>
</dbReference>
<dbReference type="Proteomes" id="UP000509568">
    <property type="component" value="Chromosome"/>
</dbReference>
<dbReference type="SUPFAM" id="SSF54593">
    <property type="entry name" value="Glyoxalase/Bleomycin resistance protein/Dihydroxybiphenyl dioxygenase"/>
    <property type="match status" value="1"/>
</dbReference>